<organism evidence="2 3">
    <name type="scientific">Aeromonas veronii</name>
    <dbReference type="NCBI Taxonomy" id="654"/>
    <lineage>
        <taxon>Bacteria</taxon>
        <taxon>Pseudomonadati</taxon>
        <taxon>Pseudomonadota</taxon>
        <taxon>Gammaproteobacteria</taxon>
        <taxon>Aeromonadales</taxon>
        <taxon>Aeromonadaceae</taxon>
        <taxon>Aeromonas</taxon>
    </lineage>
</organism>
<keyword evidence="1" id="KW-0472">Membrane</keyword>
<proteinExistence type="predicted"/>
<reference evidence="2" key="1">
    <citation type="submission" date="2017-10" db="EMBL/GenBank/DDBJ databases">
        <authorList>
            <person name="Colston S.M."/>
            <person name="Graf J."/>
        </authorList>
    </citation>
    <scope>NUCLEOTIDE SEQUENCE</scope>
    <source>
        <strain evidence="2">BAQ071013-135</strain>
    </source>
</reference>
<evidence type="ECO:0000313" key="3">
    <source>
        <dbReference type="Proteomes" id="UP000796104"/>
    </source>
</evidence>
<feature type="transmembrane region" description="Helical" evidence="1">
    <location>
        <begin position="12"/>
        <end position="29"/>
    </location>
</feature>
<protein>
    <recommendedName>
        <fullName evidence="4">Holin</fullName>
    </recommendedName>
</protein>
<evidence type="ECO:0000313" key="2">
    <source>
        <dbReference type="EMBL" id="TND53294.1"/>
    </source>
</evidence>
<accession>A0AAX2URP6</accession>
<dbReference type="AlphaFoldDB" id="A0AAX2URP6"/>
<reference evidence="2" key="2">
    <citation type="journal article" date="2019" name="PLoS ONE">
        <title>Identification and characterization of putative Aeromonas spp. T3SS effectors.</title>
        <authorList>
            <person name="Rangel L.T."/>
            <person name="Marden J."/>
            <person name="Colston S."/>
            <person name="Setubal J.C."/>
            <person name="Graf J."/>
            <person name="Gogarten J.P."/>
        </authorList>
    </citation>
    <scope>NUCLEOTIDE SEQUENCE</scope>
    <source>
        <strain evidence="2">BAQ071013-135</strain>
    </source>
</reference>
<keyword evidence="1" id="KW-0812">Transmembrane</keyword>
<sequence length="132" mass="14982">MQNRANDTIGTTFAICSGLVILATWWVMSAFEVPWSVALEALYRMVIWAGLVIGTFYLQAKDWPGRIQDSWPIFLGTSVIVLSPILKHWAGGRFGDPLFIEPAWYGKDGWQTLMTVGIIALGYALKWWWDNK</sequence>
<name>A0AAX2URP6_AERVE</name>
<gene>
    <name evidence="2" type="ORF">CF123_12760</name>
</gene>
<evidence type="ECO:0000256" key="1">
    <source>
        <dbReference type="SAM" id="Phobius"/>
    </source>
</evidence>
<evidence type="ECO:0008006" key="4">
    <source>
        <dbReference type="Google" id="ProtNLM"/>
    </source>
</evidence>
<feature type="transmembrane region" description="Helical" evidence="1">
    <location>
        <begin position="41"/>
        <end position="58"/>
    </location>
</feature>
<feature type="transmembrane region" description="Helical" evidence="1">
    <location>
        <begin position="70"/>
        <end position="90"/>
    </location>
</feature>
<dbReference type="Proteomes" id="UP000796104">
    <property type="component" value="Unassembled WGS sequence"/>
</dbReference>
<dbReference type="EMBL" id="PDXJ01000017">
    <property type="protein sequence ID" value="TND53294.1"/>
    <property type="molecule type" value="Genomic_DNA"/>
</dbReference>
<comment type="caution">
    <text evidence="2">The sequence shown here is derived from an EMBL/GenBank/DDBJ whole genome shotgun (WGS) entry which is preliminary data.</text>
</comment>
<feature type="transmembrane region" description="Helical" evidence="1">
    <location>
        <begin position="110"/>
        <end position="129"/>
    </location>
</feature>
<keyword evidence="1" id="KW-1133">Transmembrane helix</keyword>